<feature type="region of interest" description="Disordered" evidence="1">
    <location>
        <begin position="149"/>
        <end position="224"/>
    </location>
</feature>
<dbReference type="PANTHER" id="PTHR12854:SF7">
    <property type="entry name" value="ATAXIN-2 HOMOLOG"/>
    <property type="match status" value="1"/>
</dbReference>
<feature type="region of interest" description="Disordered" evidence="1">
    <location>
        <begin position="449"/>
        <end position="479"/>
    </location>
</feature>
<feature type="compositionally biased region" description="Gly residues" evidence="1">
    <location>
        <begin position="172"/>
        <end position="184"/>
    </location>
</feature>
<keyword evidence="4" id="KW-1185">Reference proteome</keyword>
<feature type="region of interest" description="Disordered" evidence="1">
    <location>
        <begin position="268"/>
        <end position="426"/>
    </location>
</feature>
<dbReference type="PANTHER" id="PTHR12854">
    <property type="entry name" value="ATAXIN 2-RELATED"/>
    <property type="match status" value="1"/>
</dbReference>
<evidence type="ECO:0000259" key="2">
    <source>
        <dbReference type="SMART" id="SM01272"/>
    </source>
</evidence>
<dbReference type="SMART" id="SM01272">
    <property type="entry name" value="LsmAD"/>
    <property type="match status" value="1"/>
</dbReference>
<feature type="region of interest" description="Disordered" evidence="1">
    <location>
        <begin position="720"/>
        <end position="875"/>
    </location>
</feature>
<feature type="compositionally biased region" description="Gly residues" evidence="1">
    <location>
        <begin position="684"/>
        <end position="694"/>
    </location>
</feature>
<dbReference type="STRING" id="94643.A0A2A9MQ80"/>
<feature type="compositionally biased region" description="Gly residues" evidence="1">
    <location>
        <begin position="804"/>
        <end position="818"/>
    </location>
</feature>
<feature type="compositionally biased region" description="Low complexity" evidence="1">
    <location>
        <begin position="1252"/>
        <end position="1271"/>
    </location>
</feature>
<protein>
    <submittedName>
        <fullName evidence="3">LsmAD domain-containing protein</fullName>
    </submittedName>
</protein>
<feature type="compositionally biased region" description="Gly residues" evidence="1">
    <location>
        <begin position="766"/>
        <end position="796"/>
    </location>
</feature>
<feature type="region of interest" description="Disordered" evidence="1">
    <location>
        <begin position="1009"/>
        <end position="1091"/>
    </location>
</feature>
<dbReference type="RefSeq" id="XP_029222655.1">
    <property type="nucleotide sequence ID" value="XM_029359742.1"/>
</dbReference>
<organism evidence="3 4">
    <name type="scientific">Besnoitia besnoiti</name>
    <name type="common">Apicomplexan protozoan</name>
    <dbReference type="NCBI Taxonomy" id="94643"/>
    <lineage>
        <taxon>Eukaryota</taxon>
        <taxon>Sar</taxon>
        <taxon>Alveolata</taxon>
        <taxon>Apicomplexa</taxon>
        <taxon>Conoidasida</taxon>
        <taxon>Coccidia</taxon>
        <taxon>Eucoccidiorida</taxon>
        <taxon>Eimeriorina</taxon>
        <taxon>Sarcocystidae</taxon>
        <taxon>Besnoitia</taxon>
    </lineage>
</organism>
<comment type="caution">
    <text evidence="3">The sequence shown here is derived from an EMBL/GenBank/DDBJ whole genome shotgun (WGS) entry which is preliminary data.</text>
</comment>
<dbReference type="GO" id="GO:0010494">
    <property type="term" value="C:cytoplasmic stress granule"/>
    <property type="evidence" value="ECO:0007669"/>
    <property type="project" value="TreeGrafter"/>
</dbReference>
<dbReference type="InterPro" id="IPR009604">
    <property type="entry name" value="LsmAD_domain"/>
</dbReference>
<sequence>MGKPEPQPPAAGAGAGGLRSERGGRKSPSVAEINEMRMNYCMAVLTGREVRVKLENGGQVQGLFHAYEKKERKDGPEGDLVLSCARELPTANRLSGEVKRQLHLPDRSFLSLHAYDVPLAPAAPATGPAGASGSSSVFSTPAAFASGAGGFQTDTQISSHGGGKRFMERGLGHGPSGGGRGGAGYPRELQKWVADGAGSSRGDDALGALEPSGGLGGRRLSGSAGTEWDQFAVNEQRFGVRSSYKEELYTTKLDLDAIPLQVQQQADRLATEMEKQQQGARDAAVDDVRGGEDEEALFSAVTGTGGYAQHRRSPGGSGGGVLRASPPPPDSAGGGGGRGSTRSSVASNSPHAAGGPSGLGNKSGAASGSGAGAAPAGERGGDRRASSFASLPAQNSTGQRGDTSRASGSAGSPGGKGASGGGISGHVAKVAGGALRELRENLEIAAKENQRKELARGHAPAAGGLPGPRGAGVTSTPPAHKELHETHKKMRSILASGSPGRAPALHELGGINALNLEPALPKLDDQTQEEWLNFKNKKTQQAQPGGGETKRRDRAQDKNEFLNASKVFTQLLEKNKSPGSARGSGNSTSGGPSHDTSPAGAASSAQNSSQSSSTFGTKKGFQFNPHANAFTPSTPSHTNPAALRGPHGAAGAAALHANAYGAHRPHPGVPGAPGMMTGLPPQLGPGGMVGVPGAAGGPPAGRVMGPSPASAIPVVGLPGAGGVRAGDPPHMHTSLPHANAAGARHHPHHAATVDGTGTSAVHGKGHLGAGSAGGPNGLGGPQIAGAGVPGVPGATGGAVAPHGGNTGGANAGATGAGARGHPQGATGGNPNHGAPQHLNPAGGMALTQTPPGGCAPPPAHPFAGQPGGPPPHAAGCWPGGMGAGASNEGLVAGVVVAGGTGTAGGLPPPQHPQAPGGVAGPHPNHAAGGTPGGAAATGLMGPAGGAGDPQNPGAAGMAAGALQGGGMMATAGPGGASVIPDGLAAGAMPFGMGGFAINSHMAQMNMMGGNLIGQPPPPPSQQGHQRQHPHHQQGLIGSANMRMGPGGTVAPHPHGGGHPNGNGAPHFAPFQRLSASKGGKGGRGSSGMQRNRDVGEFVNSLINKARHEKLSQVSSEWIGLGTDSYRMILGQIPPTSFPPAAALPAAALSAPIAPFPILHPQLSAPLPASPLFSLHPRLLFPAGPQAFLPAAGAPPHPGAMSYPLMYPPLPLAQHLSPLVSNPAAAAAVAAAAAAAAAHQQGHASHPGGGAGAQAPLAPGAPGQAAGALPNAPNQTGGVVGAAGALGPPALPAGNGAAAGAPGAGFQQSQLLVQQQVPSGGGVQPHQRGVGAVAGVPCTLQAPQGQPQSGQQPQQTIVGLAAGAAMGQPLAAQTGPANFAAMAAALGHPHFPGAAAGGGVMGAAHAVPYVPQPLAGLAAAGRPLAYAPMMAAGAQQPGLLHGFGAPQQAIMPVPPLLATPAATAGVAHPSQGTRGASGAQTGPAEASAAPQTPGGSSGGGDTAPAAGVGTQGAASGGSQGAGGDAGPGGAGSSGENGSTATGASGGGGPGSETGGGSGNSSGGGNAAD</sequence>
<dbReference type="OrthoDB" id="333183at2759"/>
<feature type="compositionally biased region" description="Polar residues" evidence="1">
    <location>
        <begin position="387"/>
        <end position="401"/>
    </location>
</feature>
<dbReference type="Pfam" id="PF06741">
    <property type="entry name" value="LsmAD"/>
    <property type="match status" value="1"/>
</dbReference>
<feature type="region of interest" description="Disordered" evidence="1">
    <location>
        <begin position="1"/>
        <end position="31"/>
    </location>
</feature>
<feature type="compositionally biased region" description="Polar residues" evidence="1">
    <location>
        <begin position="1469"/>
        <end position="1479"/>
    </location>
</feature>
<feature type="domain" description="LsmAD" evidence="2">
    <location>
        <begin position="238"/>
        <end position="304"/>
    </location>
</feature>
<feature type="compositionally biased region" description="Gly residues" evidence="1">
    <location>
        <begin position="1513"/>
        <end position="1533"/>
    </location>
</feature>
<feature type="compositionally biased region" description="Low complexity" evidence="1">
    <location>
        <begin position="914"/>
        <end position="940"/>
    </location>
</feature>
<reference evidence="3 4" key="1">
    <citation type="submission" date="2017-09" db="EMBL/GenBank/DDBJ databases">
        <title>Genome sequencing of Besnoitia besnoiti strain Bb-Ger1.</title>
        <authorList>
            <person name="Schares G."/>
            <person name="Venepally P."/>
            <person name="Lorenzi H.A."/>
        </authorList>
    </citation>
    <scope>NUCLEOTIDE SEQUENCE [LARGE SCALE GENOMIC DNA]</scope>
    <source>
        <strain evidence="3 4">Bb-Ger1</strain>
    </source>
</reference>
<dbReference type="KEGG" id="bbes:BESB_009880"/>
<dbReference type="EMBL" id="NWUJ01000001">
    <property type="protein sequence ID" value="PFH38646.1"/>
    <property type="molecule type" value="Genomic_DNA"/>
</dbReference>
<feature type="compositionally biased region" description="Polar residues" evidence="1">
    <location>
        <begin position="630"/>
        <end position="639"/>
    </location>
</feature>
<feature type="compositionally biased region" description="Low complexity" evidence="1">
    <location>
        <begin position="363"/>
        <end position="377"/>
    </location>
</feature>
<feature type="compositionally biased region" description="Gly residues" evidence="1">
    <location>
        <begin position="1542"/>
        <end position="1567"/>
    </location>
</feature>
<evidence type="ECO:0000256" key="1">
    <source>
        <dbReference type="SAM" id="MobiDB-lite"/>
    </source>
</evidence>
<feature type="region of interest" description="Disordered" evidence="1">
    <location>
        <begin position="901"/>
        <end position="952"/>
    </location>
</feature>
<evidence type="ECO:0000313" key="4">
    <source>
        <dbReference type="Proteomes" id="UP000224006"/>
    </source>
</evidence>
<feature type="region of interest" description="Disordered" evidence="1">
    <location>
        <begin position="1461"/>
        <end position="1567"/>
    </location>
</feature>
<proteinExistence type="predicted"/>
<feature type="region of interest" description="Disordered" evidence="1">
    <location>
        <begin position="527"/>
        <end position="648"/>
    </location>
</feature>
<accession>A0A2A9MQ80</accession>
<dbReference type="GO" id="GO:0034063">
    <property type="term" value="P:stress granule assembly"/>
    <property type="evidence" value="ECO:0007669"/>
    <property type="project" value="TreeGrafter"/>
</dbReference>
<gene>
    <name evidence="3" type="ORF">BESB_009880</name>
</gene>
<dbReference type="GeneID" id="40306050"/>
<dbReference type="Proteomes" id="UP000224006">
    <property type="component" value="Chromosome I"/>
</dbReference>
<evidence type="ECO:0000313" key="3">
    <source>
        <dbReference type="EMBL" id="PFH38646.1"/>
    </source>
</evidence>
<feature type="compositionally biased region" description="Low complexity" evidence="1">
    <location>
        <begin position="597"/>
        <end position="613"/>
    </location>
</feature>
<dbReference type="GO" id="GO:0003729">
    <property type="term" value="F:mRNA binding"/>
    <property type="evidence" value="ECO:0007669"/>
    <property type="project" value="TreeGrafter"/>
</dbReference>
<feature type="compositionally biased region" description="Basic and acidic residues" evidence="1">
    <location>
        <begin position="548"/>
        <end position="560"/>
    </location>
</feature>
<dbReference type="VEuPathDB" id="ToxoDB:BESB_009880"/>
<feature type="region of interest" description="Disordered" evidence="1">
    <location>
        <begin position="661"/>
        <end position="694"/>
    </location>
</feature>
<feature type="compositionally biased region" description="Polar residues" evidence="1">
    <location>
        <begin position="583"/>
        <end position="596"/>
    </location>
</feature>
<feature type="region of interest" description="Disordered" evidence="1">
    <location>
        <begin position="1239"/>
        <end position="1271"/>
    </location>
</feature>
<name>A0A2A9MQ80_BESBE</name>
<feature type="compositionally biased region" description="Gly residues" evidence="1">
    <location>
        <begin position="411"/>
        <end position="424"/>
    </location>
</feature>
<dbReference type="InterPro" id="IPR045117">
    <property type="entry name" value="ATXN2-like"/>
</dbReference>